<dbReference type="OrthoDB" id="5333304at2759"/>
<reference evidence="4" key="2">
    <citation type="journal article" date="2010" name="Genome Res.">
        <title>Population genomic sequencing of Coccidioides fungi reveals recent hybridization and transposon control.</title>
        <authorList>
            <person name="Neafsey D.E."/>
            <person name="Barker B.M."/>
            <person name="Sharpton T.J."/>
            <person name="Stajich J.E."/>
            <person name="Park D.J."/>
            <person name="Whiston E."/>
            <person name="Hung C.-Y."/>
            <person name="McMahan C."/>
            <person name="White J."/>
            <person name="Sykes S."/>
            <person name="Heiman D."/>
            <person name="Young S."/>
            <person name="Zeng Q."/>
            <person name="Abouelleil A."/>
            <person name="Aftuck L."/>
            <person name="Bessette D."/>
            <person name="Brown A."/>
            <person name="FitzGerald M."/>
            <person name="Lui A."/>
            <person name="Macdonald J.P."/>
            <person name="Priest M."/>
            <person name="Orbach M.J."/>
            <person name="Galgiani J.N."/>
            <person name="Kirkland T.N."/>
            <person name="Cole G.T."/>
            <person name="Birren B.W."/>
            <person name="Henn M.R."/>
            <person name="Taylor J.W."/>
            <person name="Rounsley S.D."/>
        </authorList>
    </citation>
    <scope>GENOME REANNOTATION</scope>
    <source>
        <strain evidence="4">RS</strain>
    </source>
</reference>
<dbReference type="EMBL" id="GG704914">
    <property type="protein sequence ID" value="EAS34002.2"/>
    <property type="molecule type" value="Genomic_DNA"/>
</dbReference>
<feature type="compositionally biased region" description="Basic and acidic residues" evidence="2">
    <location>
        <begin position="350"/>
        <end position="366"/>
    </location>
</feature>
<evidence type="ECO:0000313" key="4">
    <source>
        <dbReference type="Proteomes" id="UP000001261"/>
    </source>
</evidence>
<evidence type="ECO:0000313" key="3">
    <source>
        <dbReference type="EMBL" id="EAS34002.2"/>
    </source>
</evidence>
<dbReference type="AlphaFoldDB" id="A0A0E1RYK7"/>
<feature type="region of interest" description="Disordered" evidence="2">
    <location>
        <begin position="113"/>
        <end position="434"/>
    </location>
</feature>
<dbReference type="GeneID" id="4564157"/>
<dbReference type="VEuPathDB" id="FungiDB:CIMG_05026"/>
<feature type="compositionally biased region" description="Basic and acidic residues" evidence="2">
    <location>
        <begin position="417"/>
        <end position="434"/>
    </location>
</feature>
<dbReference type="KEGG" id="cim:CIMG_05026"/>
<keyword evidence="4" id="KW-1185">Reference proteome</keyword>
<name>A0A0E1RYK7_COCIM</name>
<accession>A0A0E1RYK7</accession>
<evidence type="ECO:0000256" key="2">
    <source>
        <dbReference type="SAM" id="MobiDB-lite"/>
    </source>
</evidence>
<sequence length="775" mass="88437">MSSATSLLDQFKAPQYLLLPPAQQRRRRPRSKRKASCRAVYRDLLQRMNLQRAEMQLQRQRIERALRDQVEQRRIDAKTKPSPQELNPDFDVAVVFAKALELVKPVSEIDTEGANGNIAASDSFDENSFYSSRAPDSPQNEPVVASPITERQPQPVLIDDAVPDTHVARHNGGPRYLDNGNRNLVNLESHPPSGLAEKNIPPRSTDNTPVQPGMPPERQQGREEPEPFEEPEYSPPGPTTVDTQREGGAHPPISERANGGHAHRVPTQPQQDSQRHQYLVQDVRVVRNHITSPAAPQPSRVSPLAVSKVPGTQRQNRRQRKAERRLAAQASERGSPEAPVQPIVHRKRRREQEFKDSARSMEERRPAVSPDIPHIKPEPVSPPPFIEVPPASYLRSHAPQSGSTYVEIDSPRYTPVGDRRESGGRPSYYDERHARGYEMDGSTDVNITRSSSRLTYKRPLREDRDLRRVATMQHARQSEYVQDYPEPIPETTPRYVRAASYAVTDRPVQVQKPRYYDELAPSYPKPYSASVRPASPRLREEYIETHPEPRSMGPPPQRRIVIDAEGNRYYESLAPSSRMHPPSTRLAQAEAYDEGPPIRTAPVRAMSVVGNTYPDHRYAHDMPPPVTYRRVPEYTRVAPSEHGVYDREIDDRARVPRGASVQVIDYPRRHPTYVEEPAYPREELVRMSSVRPPPSRYEDPVEPPMRMPSVRPVRREVSVYIDDEPRQSREYAPVDHVSYPAARQAREERYYDDEDTAKLDLEGGQGVIRRVSRRY</sequence>
<protein>
    <submittedName>
        <fullName evidence="3">Uncharacterized protein</fullName>
    </submittedName>
</protein>
<feature type="coiled-coil region" evidence="1">
    <location>
        <begin position="45"/>
        <end position="72"/>
    </location>
</feature>
<dbReference type="RefSeq" id="XP_001245585.2">
    <property type="nucleotide sequence ID" value="XM_001245584.2"/>
</dbReference>
<dbReference type="OMA" id="YVQEMPP"/>
<dbReference type="Proteomes" id="UP000001261">
    <property type="component" value="Unassembled WGS sequence"/>
</dbReference>
<organism evidence="3 4">
    <name type="scientific">Coccidioides immitis (strain RS)</name>
    <name type="common">Valley fever fungus</name>
    <dbReference type="NCBI Taxonomy" id="246410"/>
    <lineage>
        <taxon>Eukaryota</taxon>
        <taxon>Fungi</taxon>
        <taxon>Dikarya</taxon>
        <taxon>Ascomycota</taxon>
        <taxon>Pezizomycotina</taxon>
        <taxon>Eurotiomycetes</taxon>
        <taxon>Eurotiomycetidae</taxon>
        <taxon>Onygenales</taxon>
        <taxon>Onygenaceae</taxon>
        <taxon>Coccidioides</taxon>
    </lineage>
</organism>
<proteinExistence type="predicted"/>
<feature type="region of interest" description="Disordered" evidence="2">
    <location>
        <begin position="686"/>
        <end position="708"/>
    </location>
</feature>
<reference evidence="4" key="1">
    <citation type="journal article" date="2009" name="Genome Res.">
        <title>Comparative genomic analyses of the human fungal pathogens Coccidioides and their relatives.</title>
        <authorList>
            <person name="Sharpton T.J."/>
            <person name="Stajich J.E."/>
            <person name="Rounsley S.D."/>
            <person name="Gardner M.J."/>
            <person name="Wortman J.R."/>
            <person name="Jordar V.S."/>
            <person name="Maiti R."/>
            <person name="Kodira C.D."/>
            <person name="Neafsey D.E."/>
            <person name="Zeng Q."/>
            <person name="Hung C.-Y."/>
            <person name="McMahan C."/>
            <person name="Muszewska A."/>
            <person name="Grynberg M."/>
            <person name="Mandel M.A."/>
            <person name="Kellner E.M."/>
            <person name="Barker B.M."/>
            <person name="Galgiani J.N."/>
            <person name="Orbach M.J."/>
            <person name="Kirkland T.N."/>
            <person name="Cole G.T."/>
            <person name="Henn M.R."/>
            <person name="Birren B.W."/>
            <person name="Taylor J.W."/>
        </authorList>
    </citation>
    <scope>NUCLEOTIDE SEQUENCE [LARGE SCALE GENOMIC DNA]</scope>
    <source>
        <strain evidence="4">RS</strain>
    </source>
</reference>
<dbReference type="InParanoid" id="A0A0E1RYK7"/>
<evidence type="ECO:0000256" key="1">
    <source>
        <dbReference type="SAM" id="Coils"/>
    </source>
</evidence>
<gene>
    <name evidence="3" type="ORF">CIMG_05026</name>
</gene>
<keyword evidence="1" id="KW-0175">Coiled coil</keyword>